<dbReference type="Pfam" id="PF00583">
    <property type="entry name" value="Acetyltransf_1"/>
    <property type="match status" value="1"/>
</dbReference>
<name>A0A7K0DZT4_9NOCA</name>
<comment type="caution">
    <text evidence="4">The sequence shown here is derived from an EMBL/GenBank/DDBJ whole genome shotgun (WGS) entry which is preliminary data.</text>
</comment>
<reference evidence="4 5" key="1">
    <citation type="submission" date="2019-10" db="EMBL/GenBank/DDBJ databases">
        <title>Nocardia macrotermitis sp. nov. and Nocardia aurantia sp. nov., isolated from the gut of fungus growing-termite Macrotermes natalensis.</title>
        <authorList>
            <person name="Benndorf R."/>
            <person name="Schwitalla J."/>
            <person name="Martin K."/>
            <person name="De Beer W."/>
            <person name="Kaster A.-K."/>
            <person name="Vollmers J."/>
            <person name="Poulsen M."/>
            <person name="Beemelmanns C."/>
        </authorList>
    </citation>
    <scope>NUCLEOTIDE SEQUENCE [LARGE SCALE GENOMIC DNA]</scope>
    <source>
        <strain evidence="4 5">RB56</strain>
    </source>
</reference>
<dbReference type="PANTHER" id="PTHR43877">
    <property type="entry name" value="AMINOALKYLPHOSPHONATE N-ACETYLTRANSFERASE-RELATED-RELATED"/>
    <property type="match status" value="1"/>
</dbReference>
<organism evidence="4 5">
    <name type="scientific">Nocardia aurantia</name>
    <dbReference type="NCBI Taxonomy" id="2585199"/>
    <lineage>
        <taxon>Bacteria</taxon>
        <taxon>Bacillati</taxon>
        <taxon>Actinomycetota</taxon>
        <taxon>Actinomycetes</taxon>
        <taxon>Mycobacteriales</taxon>
        <taxon>Nocardiaceae</taxon>
        <taxon>Nocardia</taxon>
    </lineage>
</organism>
<dbReference type="InterPro" id="IPR050832">
    <property type="entry name" value="Bact_Acetyltransf"/>
</dbReference>
<dbReference type="CDD" id="cd04301">
    <property type="entry name" value="NAT_SF"/>
    <property type="match status" value="1"/>
</dbReference>
<feature type="domain" description="N-acetyltransferase" evidence="3">
    <location>
        <begin position="10"/>
        <end position="168"/>
    </location>
</feature>
<accession>A0A7K0DZT4</accession>
<dbReference type="GO" id="GO:0016747">
    <property type="term" value="F:acyltransferase activity, transferring groups other than amino-acyl groups"/>
    <property type="evidence" value="ECO:0007669"/>
    <property type="project" value="InterPro"/>
</dbReference>
<evidence type="ECO:0000256" key="2">
    <source>
        <dbReference type="ARBA" id="ARBA00023315"/>
    </source>
</evidence>
<dbReference type="PROSITE" id="PS51186">
    <property type="entry name" value="GNAT"/>
    <property type="match status" value="1"/>
</dbReference>
<dbReference type="InterPro" id="IPR016181">
    <property type="entry name" value="Acyl_CoA_acyltransferase"/>
</dbReference>
<dbReference type="InterPro" id="IPR000182">
    <property type="entry name" value="GNAT_dom"/>
</dbReference>
<dbReference type="SUPFAM" id="SSF55729">
    <property type="entry name" value="Acyl-CoA N-acyltransferases (Nat)"/>
    <property type="match status" value="1"/>
</dbReference>
<dbReference type="AlphaFoldDB" id="A0A7K0DZT4"/>
<keyword evidence="2" id="KW-0012">Acyltransferase</keyword>
<evidence type="ECO:0000313" key="5">
    <source>
        <dbReference type="Proteomes" id="UP000431401"/>
    </source>
</evidence>
<dbReference type="Proteomes" id="UP000431401">
    <property type="component" value="Unassembled WGS sequence"/>
</dbReference>
<keyword evidence="1" id="KW-0808">Transferase</keyword>
<gene>
    <name evidence="4" type="ORF">NRB56_59660</name>
</gene>
<dbReference type="Gene3D" id="3.40.630.30">
    <property type="match status" value="1"/>
</dbReference>
<evidence type="ECO:0000256" key="1">
    <source>
        <dbReference type="ARBA" id="ARBA00022679"/>
    </source>
</evidence>
<evidence type="ECO:0000313" key="4">
    <source>
        <dbReference type="EMBL" id="MQY30364.1"/>
    </source>
</evidence>
<evidence type="ECO:0000259" key="3">
    <source>
        <dbReference type="PROSITE" id="PS51186"/>
    </source>
</evidence>
<protein>
    <recommendedName>
        <fullName evidence="3">N-acetyltransferase domain-containing protein</fullName>
    </recommendedName>
</protein>
<sequence>MVPCPRVDGIRLRRARYDDGGELGRIEFATWSTTVSPAPRPGPDDGFFDGRRHPDDVLVAETDHRVVGYSILQQEFSVPSHHHVLQLTGLAVSPAYQRSGIGRQLVHGAVRDAGLAGARKVTLRVLASNTAAQILYRATGFVVEGVLRAEFLLDGRYVDDVLMARAPTPPAIERAG</sequence>
<proteinExistence type="predicted"/>
<dbReference type="EMBL" id="WEGI01000014">
    <property type="protein sequence ID" value="MQY30364.1"/>
    <property type="molecule type" value="Genomic_DNA"/>
</dbReference>
<keyword evidence="5" id="KW-1185">Reference proteome</keyword>
<dbReference type="PANTHER" id="PTHR43877:SF1">
    <property type="entry name" value="ACETYLTRANSFERASE"/>
    <property type="match status" value="1"/>
</dbReference>